<dbReference type="InterPro" id="IPR036097">
    <property type="entry name" value="HisK_dim/P_sf"/>
</dbReference>
<evidence type="ECO:0000256" key="2">
    <source>
        <dbReference type="ARBA" id="ARBA00012438"/>
    </source>
</evidence>
<feature type="transmembrane region" description="Helical" evidence="5">
    <location>
        <begin position="254"/>
        <end position="272"/>
    </location>
</feature>
<organism evidence="7 8">
    <name type="scientific">Luteolibacter ambystomatis</name>
    <dbReference type="NCBI Taxonomy" id="2824561"/>
    <lineage>
        <taxon>Bacteria</taxon>
        <taxon>Pseudomonadati</taxon>
        <taxon>Verrucomicrobiota</taxon>
        <taxon>Verrucomicrobiia</taxon>
        <taxon>Verrucomicrobiales</taxon>
        <taxon>Verrucomicrobiaceae</taxon>
        <taxon>Luteolibacter</taxon>
    </lineage>
</organism>
<evidence type="ECO:0000256" key="3">
    <source>
        <dbReference type="ARBA" id="ARBA00022679"/>
    </source>
</evidence>
<dbReference type="Pfam" id="PF07695">
    <property type="entry name" value="7TMR-DISM_7TM"/>
    <property type="match status" value="1"/>
</dbReference>
<dbReference type="InterPro" id="IPR004358">
    <property type="entry name" value="Sig_transdc_His_kin-like_C"/>
</dbReference>
<dbReference type="SUPFAM" id="SSF55874">
    <property type="entry name" value="ATPase domain of HSP90 chaperone/DNA topoisomerase II/histidine kinase"/>
    <property type="match status" value="1"/>
</dbReference>
<gene>
    <name evidence="7" type="ORF">KBB96_09025</name>
</gene>
<evidence type="ECO:0000313" key="8">
    <source>
        <dbReference type="Proteomes" id="UP000676169"/>
    </source>
</evidence>
<dbReference type="Gene3D" id="1.10.287.130">
    <property type="match status" value="1"/>
</dbReference>
<dbReference type="Pfam" id="PF02518">
    <property type="entry name" value="HATPase_c"/>
    <property type="match status" value="1"/>
</dbReference>
<dbReference type="PRINTS" id="PR00344">
    <property type="entry name" value="BCTRLSENSOR"/>
</dbReference>
<proteinExistence type="predicted"/>
<feature type="transmembrane region" description="Helical" evidence="5">
    <location>
        <begin position="292"/>
        <end position="309"/>
    </location>
</feature>
<dbReference type="PROSITE" id="PS50109">
    <property type="entry name" value="HIS_KIN"/>
    <property type="match status" value="1"/>
</dbReference>
<dbReference type="InterPro" id="IPR036890">
    <property type="entry name" value="HATPase_C_sf"/>
</dbReference>
<dbReference type="EC" id="2.7.13.3" evidence="2"/>
<dbReference type="EMBL" id="CP073100">
    <property type="protein sequence ID" value="QUE53020.1"/>
    <property type="molecule type" value="Genomic_DNA"/>
</dbReference>
<feature type="transmembrane region" description="Helical" evidence="5">
    <location>
        <begin position="344"/>
        <end position="365"/>
    </location>
</feature>
<evidence type="ECO:0000256" key="1">
    <source>
        <dbReference type="ARBA" id="ARBA00000085"/>
    </source>
</evidence>
<dbReference type="PANTHER" id="PTHR43047">
    <property type="entry name" value="TWO-COMPONENT HISTIDINE PROTEIN KINASE"/>
    <property type="match status" value="1"/>
</dbReference>
<keyword evidence="5" id="KW-0812">Transmembrane</keyword>
<dbReference type="Proteomes" id="UP000676169">
    <property type="component" value="Chromosome"/>
</dbReference>
<dbReference type="GO" id="GO:0000155">
    <property type="term" value="F:phosphorelay sensor kinase activity"/>
    <property type="evidence" value="ECO:0007669"/>
    <property type="project" value="InterPro"/>
</dbReference>
<dbReference type="Pfam" id="PF07696">
    <property type="entry name" value="7TMR-DISMED2"/>
    <property type="match status" value="1"/>
</dbReference>
<dbReference type="InterPro" id="IPR005467">
    <property type="entry name" value="His_kinase_dom"/>
</dbReference>
<dbReference type="SMART" id="SM00387">
    <property type="entry name" value="HATPase_c"/>
    <property type="match status" value="1"/>
</dbReference>
<evidence type="ECO:0000256" key="5">
    <source>
        <dbReference type="SAM" id="Phobius"/>
    </source>
</evidence>
<evidence type="ECO:0000313" key="7">
    <source>
        <dbReference type="EMBL" id="QUE53020.1"/>
    </source>
</evidence>
<dbReference type="InterPro" id="IPR011623">
    <property type="entry name" value="7TMR_DISM_rcpt_extracell_dom1"/>
</dbReference>
<feature type="transmembrane region" description="Helical" evidence="5">
    <location>
        <begin position="371"/>
        <end position="392"/>
    </location>
</feature>
<name>A0A975PGX3_9BACT</name>
<protein>
    <recommendedName>
        <fullName evidence="2">histidine kinase</fullName>
        <ecNumber evidence="2">2.7.13.3</ecNumber>
    </recommendedName>
</protein>
<evidence type="ECO:0000259" key="6">
    <source>
        <dbReference type="PROSITE" id="PS50109"/>
    </source>
</evidence>
<accession>A0A975PGX3</accession>
<evidence type="ECO:0000256" key="4">
    <source>
        <dbReference type="ARBA" id="ARBA00022777"/>
    </source>
</evidence>
<keyword evidence="3" id="KW-0808">Transferase</keyword>
<dbReference type="KEGG" id="lamb:KBB96_09025"/>
<feature type="transmembrane region" description="Helical" evidence="5">
    <location>
        <begin position="192"/>
        <end position="210"/>
    </location>
</feature>
<keyword evidence="4 7" id="KW-0418">Kinase</keyword>
<feature type="transmembrane region" description="Helical" evidence="5">
    <location>
        <begin position="315"/>
        <end position="332"/>
    </location>
</feature>
<sequence>MNPLRVPNRWMLTALTSVALVIVGWLVVSLCAMRRGWVPLPSAAGGVEFLRTDGTDAEAVSHAGGWQRWDGTDFLRSDGPQALWLRVTLENPEAVPRDGVLADQDFYVDRADFWLRDETGGWRVARSGEWRQGEEKALWGREMAFPVNVPARGARTVYLRMQDYFGVCMKPVWWPERSVFHAARMRRTVAEGAYFGMLLALLFYNALLWAGTRLPGIGGYVLYMMTFSVFLLAARGEFALGGMGVGSPWMEVVLMVALALSGWFLMGFARAFLELPARAPRANRMMSLNQRVLLGLAVAAPLVIVVRLAWWLPAIMAGTVLAHLVLLAATLVSWRKGLRDPRHLILLFGLVFAGIMPAAACWLQLVSLEAGGVIVMAGSALEFLTLSLVVSVRYSRLQQEKIAAQQELLEEAAARKVMQEAYADELELEVNERTRELHLALADKDRMIAVLGHDLRGPLTGLTQRAEQLAAGGRNGAHFPEEAAGMGRQLLLLIEDLVLWGNLRAGTVNLVVKPARSVVEPVVALYRAAAEREGKTLVVEVPGELGITTDLVLAQTLLRNLLSNALKFARRRVVVSVAEDGKGARFAVRDDGPGLKGGVIPVNGSGLGLRLCVEIAAALETRLETRAVEGGGTEFHFTLPRVEAEVPA</sequence>
<feature type="domain" description="Histidine kinase" evidence="6">
    <location>
        <begin position="450"/>
        <end position="643"/>
    </location>
</feature>
<dbReference type="RefSeq" id="WP_211634364.1">
    <property type="nucleotide sequence ID" value="NZ_CP073100.1"/>
</dbReference>
<keyword evidence="5" id="KW-0472">Membrane</keyword>
<dbReference type="SUPFAM" id="SSF47384">
    <property type="entry name" value="Homodimeric domain of signal transducing histidine kinase"/>
    <property type="match status" value="1"/>
</dbReference>
<dbReference type="InterPro" id="IPR011622">
    <property type="entry name" value="7TMR_DISM_rcpt_extracell_dom2"/>
</dbReference>
<dbReference type="Gene3D" id="3.30.565.10">
    <property type="entry name" value="Histidine kinase-like ATPase, C-terminal domain"/>
    <property type="match status" value="1"/>
</dbReference>
<dbReference type="AlphaFoldDB" id="A0A975PGX3"/>
<keyword evidence="5" id="KW-1133">Transmembrane helix</keyword>
<dbReference type="InterPro" id="IPR003594">
    <property type="entry name" value="HATPase_dom"/>
</dbReference>
<comment type="catalytic activity">
    <reaction evidence="1">
        <text>ATP + protein L-histidine = ADP + protein N-phospho-L-histidine.</text>
        <dbReference type="EC" id="2.7.13.3"/>
    </reaction>
</comment>
<keyword evidence="8" id="KW-1185">Reference proteome</keyword>
<dbReference type="Gene3D" id="2.60.40.2380">
    <property type="match status" value="1"/>
</dbReference>
<reference evidence="7" key="1">
    <citation type="submission" date="2021-04" db="EMBL/GenBank/DDBJ databases">
        <title>Luteolibacter sp. 32A isolated from the skin of an Anderson's salamander (Ambystoma andersonii).</title>
        <authorList>
            <person name="Spergser J."/>
            <person name="Busse H.-J."/>
        </authorList>
    </citation>
    <scope>NUCLEOTIDE SEQUENCE</scope>
    <source>
        <strain evidence="7">32A</strain>
    </source>
</reference>